<keyword evidence="2" id="KW-0732">Signal</keyword>
<dbReference type="EMBL" id="DRUZ01000017">
    <property type="protein sequence ID" value="HHS01179.1"/>
    <property type="molecule type" value="Genomic_DNA"/>
</dbReference>
<dbReference type="InterPro" id="IPR013456">
    <property type="entry name" value="XylF"/>
</dbReference>
<accession>A0A7C5Z685</accession>
<feature type="domain" description="Periplasmic binding protein" evidence="3">
    <location>
        <begin position="41"/>
        <end position="299"/>
    </location>
</feature>
<dbReference type="SUPFAM" id="SSF53822">
    <property type="entry name" value="Periplasmic binding protein-like I"/>
    <property type="match status" value="1"/>
</dbReference>
<dbReference type="Pfam" id="PF13407">
    <property type="entry name" value="Peripla_BP_4"/>
    <property type="match status" value="1"/>
</dbReference>
<dbReference type="AlphaFoldDB" id="A0A7C5Z685"/>
<dbReference type="GO" id="GO:0030288">
    <property type="term" value="C:outer membrane-bounded periplasmic space"/>
    <property type="evidence" value="ECO:0007669"/>
    <property type="project" value="TreeGrafter"/>
</dbReference>
<evidence type="ECO:0000313" key="4">
    <source>
        <dbReference type="EMBL" id="HHS01179.1"/>
    </source>
</evidence>
<comment type="caution">
    <text evidence="4">The sequence shown here is derived from an EMBL/GenBank/DDBJ whole genome shotgun (WGS) entry which is preliminary data.</text>
</comment>
<comment type="subcellular location">
    <subcellularLocation>
        <location evidence="1">Cell envelope</location>
    </subcellularLocation>
</comment>
<proteinExistence type="predicted"/>
<dbReference type="InterPro" id="IPR050555">
    <property type="entry name" value="Bact_Solute-Bind_Prot2"/>
</dbReference>
<protein>
    <submittedName>
        <fullName evidence="4">D-xylose ABC transporter substrate-binding protein</fullName>
    </submittedName>
</protein>
<dbReference type="NCBIfam" id="TIGR02634">
    <property type="entry name" value="xylF"/>
    <property type="match status" value="1"/>
</dbReference>
<organism evidence="4">
    <name type="scientific">Caldicellulosiruptor owensensis</name>
    <dbReference type="NCBI Taxonomy" id="55205"/>
    <lineage>
        <taxon>Bacteria</taxon>
        <taxon>Bacillati</taxon>
        <taxon>Bacillota</taxon>
        <taxon>Bacillota incertae sedis</taxon>
        <taxon>Caldicellulosiruptorales</taxon>
        <taxon>Caldicellulosiruptoraceae</taxon>
        <taxon>Caldicellulosiruptor</taxon>
    </lineage>
</organism>
<evidence type="ECO:0000256" key="2">
    <source>
        <dbReference type="ARBA" id="ARBA00022729"/>
    </source>
</evidence>
<gene>
    <name evidence="4" type="primary">xylF</name>
    <name evidence="4" type="ORF">ENL71_01330</name>
</gene>
<name>A0A7C5Z685_9FIRM</name>
<dbReference type="GO" id="GO:0048029">
    <property type="term" value="F:monosaccharide binding"/>
    <property type="evidence" value="ECO:0007669"/>
    <property type="project" value="InterPro"/>
</dbReference>
<dbReference type="CDD" id="cd19991">
    <property type="entry name" value="PBP1_ABC_xylose_binding"/>
    <property type="match status" value="1"/>
</dbReference>
<sequence>MKKSLLRIVAIVVAVAFIIGIGFAVIPKYANAKSSKKQIKIGLSLATLQEERWHKDRDEFVKAAKKLGANVLVQAANMDDVKQKEQCENLISQGIDVLVIVPNNAEVFTSIIDEAHKAGVKVISYDRLIKNANVDLYISFDNVKVGELQGKYLTSKVPKGNYFVFRGAPTDNNATLFYQGAMKYIKPLVKSGKVKVLFDQPVKDWKPEEALRLCENALTAAKNNVQGILAPNDGTAGGIIQALKAQGLAGKVVVTGQDADLAAVKRIVEGTQTMTVFKDVRLLAKKAAEVAVELAKGKKVSQLKDVNGKVYNGKLNVPSILLTPVAVDKSNIDKVLIKSGWFTKEQVYGKK</sequence>
<dbReference type="InterPro" id="IPR028082">
    <property type="entry name" value="Peripla_BP_I"/>
</dbReference>
<reference evidence="4" key="1">
    <citation type="journal article" date="2020" name="mSystems">
        <title>Genome- and Community-Level Interaction Insights into Carbon Utilization and Element Cycling Functions of Hydrothermarchaeota in Hydrothermal Sediment.</title>
        <authorList>
            <person name="Zhou Z."/>
            <person name="Liu Y."/>
            <person name="Xu W."/>
            <person name="Pan J."/>
            <person name="Luo Z.H."/>
            <person name="Li M."/>
        </authorList>
    </citation>
    <scope>NUCLEOTIDE SEQUENCE [LARGE SCALE GENOMIC DNA]</scope>
    <source>
        <strain evidence="4">SpSt-102</strain>
    </source>
</reference>
<dbReference type="PANTHER" id="PTHR30036:SF1">
    <property type="entry name" value="D-XYLOSE-BINDING PERIPLASMIC PROTEIN"/>
    <property type="match status" value="1"/>
</dbReference>
<dbReference type="PANTHER" id="PTHR30036">
    <property type="entry name" value="D-XYLOSE-BINDING PERIPLASMIC PROTEIN"/>
    <property type="match status" value="1"/>
</dbReference>
<dbReference type="Gene3D" id="3.40.50.2300">
    <property type="match status" value="2"/>
</dbReference>
<dbReference type="InterPro" id="IPR025997">
    <property type="entry name" value="SBP_2_dom"/>
</dbReference>
<dbReference type="GO" id="GO:0015753">
    <property type="term" value="P:D-xylose transmembrane transport"/>
    <property type="evidence" value="ECO:0007669"/>
    <property type="project" value="InterPro"/>
</dbReference>
<evidence type="ECO:0000259" key="3">
    <source>
        <dbReference type="Pfam" id="PF13407"/>
    </source>
</evidence>
<evidence type="ECO:0000256" key="1">
    <source>
        <dbReference type="ARBA" id="ARBA00004196"/>
    </source>
</evidence>